<dbReference type="AlphaFoldDB" id="A0A2A9NDF0"/>
<proteinExistence type="predicted"/>
<protein>
    <submittedName>
        <fullName evidence="1">Uncharacterized protein</fullName>
    </submittedName>
</protein>
<name>A0A2A9NDF0_9AGAR</name>
<sequence>MVTPMFKIKPLRPPVFLGSEIKTQQLVEIPEAPSEIIAFGVELIINSMASPSDFLPDLVITSPDKTHSIDYVAVSLHSALTTEPCPDLLVDVWQALQKFDFLSIDWCYTLQPSVLKVQPLSTPNPYF</sequence>
<dbReference type="Proteomes" id="UP000242287">
    <property type="component" value="Unassembled WGS sequence"/>
</dbReference>
<organism evidence="1 2">
    <name type="scientific">Amanita thiersii Skay4041</name>
    <dbReference type="NCBI Taxonomy" id="703135"/>
    <lineage>
        <taxon>Eukaryota</taxon>
        <taxon>Fungi</taxon>
        <taxon>Dikarya</taxon>
        <taxon>Basidiomycota</taxon>
        <taxon>Agaricomycotina</taxon>
        <taxon>Agaricomycetes</taxon>
        <taxon>Agaricomycetidae</taxon>
        <taxon>Agaricales</taxon>
        <taxon>Pluteineae</taxon>
        <taxon>Amanitaceae</taxon>
        <taxon>Amanita</taxon>
    </lineage>
</organism>
<accession>A0A2A9NDF0</accession>
<evidence type="ECO:0000313" key="1">
    <source>
        <dbReference type="EMBL" id="PFH45806.1"/>
    </source>
</evidence>
<gene>
    <name evidence="1" type="ORF">AMATHDRAFT_8638</name>
</gene>
<reference evidence="1 2" key="1">
    <citation type="submission" date="2014-02" db="EMBL/GenBank/DDBJ databases">
        <title>Transposable element dynamics among asymbiotic and ectomycorrhizal Amanita fungi.</title>
        <authorList>
            <consortium name="DOE Joint Genome Institute"/>
            <person name="Hess J."/>
            <person name="Skrede I."/>
            <person name="Wolfe B."/>
            <person name="LaButti K."/>
            <person name="Ohm R.A."/>
            <person name="Grigoriev I.V."/>
            <person name="Pringle A."/>
        </authorList>
    </citation>
    <scope>NUCLEOTIDE SEQUENCE [LARGE SCALE GENOMIC DNA]</scope>
    <source>
        <strain evidence="1 2">SKay4041</strain>
    </source>
</reference>
<evidence type="ECO:0000313" key="2">
    <source>
        <dbReference type="Proteomes" id="UP000242287"/>
    </source>
</evidence>
<keyword evidence="2" id="KW-1185">Reference proteome</keyword>
<dbReference type="EMBL" id="KZ302287">
    <property type="protein sequence ID" value="PFH45806.1"/>
    <property type="molecule type" value="Genomic_DNA"/>
</dbReference>